<evidence type="ECO:0000256" key="2">
    <source>
        <dbReference type="ARBA" id="ARBA00012417"/>
    </source>
</evidence>
<dbReference type="Pfam" id="PF07733">
    <property type="entry name" value="DNA_pol3_alpha"/>
    <property type="match status" value="1"/>
</dbReference>
<keyword evidence="6" id="KW-0235">DNA replication</keyword>
<sequence>MSFVHLHVHSHYSLLDGLIKIPDLVRRAKEYEMPALALTDHGALYGLIEFYQEAVKEGLRPILGMEAYIAPHGLQLKRPKIDDRRTHLTLLALTNEGYRNLLELATIAQLDGFYYKPRLDLPALARLHRGIIALSGCRGGEIPRLLLAGDAEGARVAVDAYAEAFGERNFYLELQRNPLHDAAERDEQARLNASLVALARATRLPLVATADVHYLDPADAEAQDVLVCIGTGATIDEKKRLDMRGADLSFTDPATMIQRFADQPDAAAQTLEIAARSEVHLTLGKWYFPNVALPPKKNAQDRLEELAAEGLAARLGAGTQETRARLRYELDIIAKKGYAAYFLVVADFVRFTRERGIITTTRGSAAGSLTAFSLGITTLNPLEFELPFERFLNPERPSPPDIDVDLEDTRRDEVIEYVTEQYGKDHVARICTFGTMQAKAAVRDVARAMGLLYADGDRIAKLIPLGAQGMPMTISKALTLTPELARLAREDGTVARVLALAEKIEGSSRHASVHAAGVVIAPSRLTDFTPLQRERGNHIITQYDMHAVEAVGLLKIDFLGIRNLSIIGEAVRMIKATAGRDINLERLPLDDVATYALLARGDTIGLFQLGGSGMTRYLKELKPTTIFDIMAMLALFRPGPMESIPEYIRRKHHPRALTYLHPSLKPILERSLGILVYQDDVLLIAVHCAGYSWAEADKLRKAMGKKIPREMQLQKAKFIQGCVAHGKLPDATAEELWHLVEPFAAYGFGKAHAASYAIISYHTAYLKAHFPAQFMTAVLTQESGDMDTIAEAVQECRKLGIEVLPPDINESRSSFTYLNDRTIRFGLTAIKNLGSDTVAAAIREREKGGAFASLSDLLRRLPKETVNKKSIESLIQSGALDRFGERNLLYTNCERMLNFARAQSEGDPSQPSLFGAMLKKAELALFPAPPLAEAQKLAWERELLGLYVTTHPLARAAVAIRDLLPPLRTQLQRADPDEIIPLLASVAAVKEIRTKKGDPMAFVTLEDESGSVETVVFPRLYQEQRALWTQDALLFVRGKVDAKGDERKLIAEYARPVDAARIHDTVQSEMGASGAATIAASLQAAAPLASAALIVTLADRDLTPEAQSNLQTLLTRNPGPVRVHIAVTKHGKTRTIETSFAIQYTEDIQQAIERICGEGSVTYPTTSHPS</sequence>
<dbReference type="SUPFAM" id="SSF89550">
    <property type="entry name" value="PHP domain-like"/>
    <property type="match status" value="1"/>
</dbReference>
<evidence type="ECO:0000256" key="1">
    <source>
        <dbReference type="ARBA" id="ARBA00004496"/>
    </source>
</evidence>
<feature type="domain" description="Polymerase/histidinol phosphatase N-terminal" evidence="9">
    <location>
        <begin position="4"/>
        <end position="71"/>
    </location>
</feature>
<keyword evidence="5" id="KW-0548">Nucleotidyltransferase</keyword>
<organism evidence="10 11">
    <name type="scientific">Candidatus Uhrbacteria bacterium RIFCSPHIGHO2_12_FULL_54_23</name>
    <dbReference type="NCBI Taxonomy" id="1802397"/>
    <lineage>
        <taxon>Bacteria</taxon>
        <taxon>Candidatus Uhriibacteriota</taxon>
    </lineage>
</organism>
<dbReference type="Pfam" id="PF17657">
    <property type="entry name" value="DNA_pol3_finger"/>
    <property type="match status" value="1"/>
</dbReference>
<comment type="subcellular location">
    <subcellularLocation>
        <location evidence="1">Cytoplasm</location>
    </subcellularLocation>
</comment>
<dbReference type="InterPro" id="IPR003141">
    <property type="entry name" value="Pol/His_phosphatase_N"/>
</dbReference>
<evidence type="ECO:0000256" key="3">
    <source>
        <dbReference type="ARBA" id="ARBA00019114"/>
    </source>
</evidence>
<dbReference type="EMBL" id="MGEF01000027">
    <property type="protein sequence ID" value="OGL78644.1"/>
    <property type="molecule type" value="Genomic_DNA"/>
</dbReference>
<evidence type="ECO:0000256" key="6">
    <source>
        <dbReference type="ARBA" id="ARBA00022705"/>
    </source>
</evidence>
<evidence type="ECO:0000313" key="10">
    <source>
        <dbReference type="EMBL" id="OGL78644.1"/>
    </source>
</evidence>
<accession>A0A1F7ULM4</accession>
<dbReference type="NCBIfam" id="TIGR00594">
    <property type="entry name" value="polc"/>
    <property type="match status" value="1"/>
</dbReference>
<dbReference type="InterPro" id="IPR041931">
    <property type="entry name" value="DNA_pol3_alpha_thumb_dom"/>
</dbReference>
<dbReference type="InterPro" id="IPR040982">
    <property type="entry name" value="DNA_pol3_finger"/>
</dbReference>
<dbReference type="SMART" id="SM00481">
    <property type="entry name" value="POLIIIAc"/>
    <property type="match status" value="1"/>
</dbReference>
<dbReference type="Pfam" id="PF01336">
    <property type="entry name" value="tRNA_anti-codon"/>
    <property type="match status" value="1"/>
</dbReference>
<protein>
    <recommendedName>
        <fullName evidence="3">DNA polymerase III subunit alpha</fullName>
        <ecNumber evidence="2">2.7.7.7</ecNumber>
    </recommendedName>
</protein>
<dbReference type="Gene3D" id="3.20.20.140">
    <property type="entry name" value="Metal-dependent hydrolases"/>
    <property type="match status" value="1"/>
</dbReference>
<dbReference type="Pfam" id="PF14579">
    <property type="entry name" value="HHH_6"/>
    <property type="match status" value="1"/>
</dbReference>
<reference evidence="10 11" key="1">
    <citation type="journal article" date="2016" name="Nat. Commun.">
        <title>Thousands of microbial genomes shed light on interconnected biogeochemical processes in an aquifer system.</title>
        <authorList>
            <person name="Anantharaman K."/>
            <person name="Brown C.T."/>
            <person name="Hug L.A."/>
            <person name="Sharon I."/>
            <person name="Castelle C.J."/>
            <person name="Probst A.J."/>
            <person name="Thomas B.C."/>
            <person name="Singh A."/>
            <person name="Wilkins M.J."/>
            <person name="Karaoz U."/>
            <person name="Brodie E.L."/>
            <person name="Williams K.H."/>
            <person name="Hubbard S.S."/>
            <person name="Banfield J.F."/>
        </authorList>
    </citation>
    <scope>NUCLEOTIDE SEQUENCE [LARGE SCALE GENOMIC DNA]</scope>
</reference>
<dbReference type="InterPro" id="IPR004013">
    <property type="entry name" value="PHP_dom"/>
</dbReference>
<dbReference type="CDD" id="cd12113">
    <property type="entry name" value="PHP_PolIIIA_DnaE3"/>
    <property type="match status" value="1"/>
</dbReference>
<proteinExistence type="predicted"/>
<dbReference type="GO" id="GO:0005737">
    <property type="term" value="C:cytoplasm"/>
    <property type="evidence" value="ECO:0007669"/>
    <property type="project" value="UniProtKB-SubCell"/>
</dbReference>
<dbReference type="Gene3D" id="1.10.10.1600">
    <property type="entry name" value="Bacterial DNA polymerase III alpha subunit, thumb domain"/>
    <property type="match status" value="1"/>
</dbReference>
<dbReference type="EC" id="2.7.7.7" evidence="2"/>
<evidence type="ECO:0000256" key="5">
    <source>
        <dbReference type="ARBA" id="ARBA00022695"/>
    </source>
</evidence>
<evidence type="ECO:0000313" key="11">
    <source>
        <dbReference type="Proteomes" id="UP000176604"/>
    </source>
</evidence>
<dbReference type="InterPro" id="IPR011708">
    <property type="entry name" value="DNA_pol3_alpha_NTPase_dom"/>
</dbReference>
<dbReference type="GO" id="GO:0003676">
    <property type="term" value="F:nucleic acid binding"/>
    <property type="evidence" value="ECO:0007669"/>
    <property type="project" value="InterPro"/>
</dbReference>
<dbReference type="Gene3D" id="1.10.150.870">
    <property type="match status" value="1"/>
</dbReference>
<evidence type="ECO:0000259" key="9">
    <source>
        <dbReference type="SMART" id="SM00481"/>
    </source>
</evidence>
<dbReference type="STRING" id="1802397.A3J43_02340"/>
<evidence type="ECO:0000256" key="7">
    <source>
        <dbReference type="ARBA" id="ARBA00022932"/>
    </source>
</evidence>
<evidence type="ECO:0000256" key="4">
    <source>
        <dbReference type="ARBA" id="ARBA00022679"/>
    </source>
</evidence>
<dbReference type="GO" id="GO:0006260">
    <property type="term" value="P:DNA replication"/>
    <property type="evidence" value="ECO:0007669"/>
    <property type="project" value="UniProtKB-KW"/>
</dbReference>
<dbReference type="PANTHER" id="PTHR32294">
    <property type="entry name" value="DNA POLYMERASE III SUBUNIT ALPHA"/>
    <property type="match status" value="1"/>
</dbReference>
<dbReference type="Proteomes" id="UP000176604">
    <property type="component" value="Unassembled WGS sequence"/>
</dbReference>
<comment type="caution">
    <text evidence="10">The sequence shown here is derived from an EMBL/GenBank/DDBJ whole genome shotgun (WGS) entry which is preliminary data.</text>
</comment>
<comment type="catalytic activity">
    <reaction evidence="8">
        <text>DNA(n) + a 2'-deoxyribonucleoside 5'-triphosphate = DNA(n+1) + diphosphate</text>
        <dbReference type="Rhea" id="RHEA:22508"/>
        <dbReference type="Rhea" id="RHEA-COMP:17339"/>
        <dbReference type="Rhea" id="RHEA-COMP:17340"/>
        <dbReference type="ChEBI" id="CHEBI:33019"/>
        <dbReference type="ChEBI" id="CHEBI:61560"/>
        <dbReference type="ChEBI" id="CHEBI:173112"/>
        <dbReference type="EC" id="2.7.7.7"/>
    </reaction>
</comment>
<dbReference type="GO" id="GO:0003887">
    <property type="term" value="F:DNA-directed DNA polymerase activity"/>
    <property type="evidence" value="ECO:0007669"/>
    <property type="project" value="UniProtKB-KW"/>
</dbReference>
<evidence type="ECO:0000256" key="8">
    <source>
        <dbReference type="ARBA" id="ARBA00049244"/>
    </source>
</evidence>
<dbReference type="NCBIfam" id="NF004226">
    <property type="entry name" value="PRK05673.1"/>
    <property type="match status" value="1"/>
</dbReference>
<keyword evidence="4" id="KW-0808">Transferase</keyword>
<dbReference type="AlphaFoldDB" id="A0A1F7ULM4"/>
<keyword evidence="7" id="KW-0239">DNA-directed DNA polymerase</keyword>
<gene>
    <name evidence="10" type="ORF">A3J43_02340</name>
</gene>
<name>A0A1F7ULM4_9BACT</name>
<dbReference type="Pfam" id="PF02811">
    <property type="entry name" value="PHP"/>
    <property type="match status" value="1"/>
</dbReference>
<dbReference type="InterPro" id="IPR004365">
    <property type="entry name" value="NA-bd_OB_tRNA"/>
</dbReference>
<dbReference type="InterPro" id="IPR016195">
    <property type="entry name" value="Pol/histidinol_Pase-like"/>
</dbReference>
<dbReference type="InterPro" id="IPR029460">
    <property type="entry name" value="DNAPol_HHH"/>
</dbReference>
<dbReference type="PANTHER" id="PTHR32294:SF0">
    <property type="entry name" value="DNA POLYMERASE III SUBUNIT ALPHA"/>
    <property type="match status" value="1"/>
</dbReference>
<dbReference type="CDD" id="cd04485">
    <property type="entry name" value="DnaE_OBF"/>
    <property type="match status" value="1"/>
</dbReference>
<dbReference type="GO" id="GO:0008408">
    <property type="term" value="F:3'-5' exonuclease activity"/>
    <property type="evidence" value="ECO:0007669"/>
    <property type="project" value="InterPro"/>
</dbReference>
<dbReference type="InterPro" id="IPR004805">
    <property type="entry name" value="DnaE2/DnaE/PolC"/>
</dbReference>